<dbReference type="KEGG" id="cgl:Cgl3067"/>
<dbReference type="CDD" id="cd13438">
    <property type="entry name" value="SPFH_eoslipins_u2"/>
    <property type="match status" value="1"/>
</dbReference>
<dbReference type="PRINTS" id="PR00721">
    <property type="entry name" value="STOMATIN"/>
</dbReference>
<dbReference type="InterPro" id="IPR001972">
    <property type="entry name" value="Stomatin_HflK_fam"/>
</dbReference>
<name>Q8NL82_CORGL</name>
<dbReference type="RefSeq" id="WP_011266067.1">
    <property type="nucleotide sequence ID" value="NC_003450.3"/>
</dbReference>
<dbReference type="SUPFAM" id="SSF117892">
    <property type="entry name" value="Band 7/SPFH domain"/>
    <property type="match status" value="1"/>
</dbReference>
<dbReference type="PATRIC" id="fig|196627.13.peg.2999"/>
<keyword evidence="5" id="KW-1185">Reference proteome</keyword>
<keyword evidence="4" id="KW-0645">Protease</keyword>
<dbReference type="AlphaFoldDB" id="Q8NL82"/>
<keyword evidence="4" id="KW-0378">Hydrolase</keyword>
<evidence type="ECO:0000259" key="3">
    <source>
        <dbReference type="Pfam" id="PF01145"/>
    </source>
</evidence>
<dbReference type="Proteomes" id="UP000000582">
    <property type="component" value="Chromosome"/>
</dbReference>
<dbReference type="InterPro" id="IPR036013">
    <property type="entry name" value="Band_7/SPFH_dom_sf"/>
</dbReference>
<dbReference type="OrthoDB" id="3285280at2"/>
<keyword evidence="2" id="KW-0175">Coiled coil</keyword>
<dbReference type="Pfam" id="PF01145">
    <property type="entry name" value="Band_7"/>
    <property type="match status" value="1"/>
</dbReference>
<dbReference type="GO" id="GO:0006508">
    <property type="term" value="P:proteolysis"/>
    <property type="evidence" value="ECO:0007669"/>
    <property type="project" value="UniProtKB-KW"/>
</dbReference>
<dbReference type="EMBL" id="BA000036">
    <property type="protein sequence ID" value="BAC00461.1"/>
    <property type="molecule type" value="Genomic_DNA"/>
</dbReference>
<reference evidence="5" key="1">
    <citation type="journal article" date="2003" name="Appl. Microbiol. Biotechnol.">
        <title>The Corynebacterium glutamicum genome: features and impacts on biotechnological processes.</title>
        <authorList>
            <person name="Ikeda M."/>
            <person name="Nakagawa S."/>
        </authorList>
    </citation>
    <scope>NUCLEOTIDE SEQUENCE [LARGE SCALE GENOMIC DNA]</scope>
    <source>
        <strain evidence="5">ATCC 13032 / DSM 20300 / BCRC 11384 / JCM 1318 / LMG 3730 / NCIMB 10025</strain>
    </source>
</reference>
<dbReference type="InterPro" id="IPR043202">
    <property type="entry name" value="Band-7_stomatin-like"/>
</dbReference>
<feature type="coiled-coil region" evidence="2">
    <location>
        <begin position="184"/>
        <end position="218"/>
    </location>
</feature>
<proteinExistence type="inferred from homology"/>
<evidence type="ECO:0000313" key="4">
    <source>
        <dbReference type="EMBL" id="BAC00461.1"/>
    </source>
</evidence>
<gene>
    <name evidence="4" type="ordered locus">Cgl3067</name>
</gene>
<accession>Q8NL82</accession>
<dbReference type="PANTHER" id="PTHR10264">
    <property type="entry name" value="BAND 7 PROTEIN-RELATED"/>
    <property type="match status" value="1"/>
</dbReference>
<dbReference type="GO" id="GO:0008233">
    <property type="term" value="F:peptidase activity"/>
    <property type="evidence" value="ECO:0007669"/>
    <property type="project" value="UniProtKB-KW"/>
</dbReference>
<dbReference type="InterPro" id="IPR001107">
    <property type="entry name" value="Band_7"/>
</dbReference>
<evidence type="ECO:0000313" key="5">
    <source>
        <dbReference type="Proteomes" id="UP000000582"/>
    </source>
</evidence>
<evidence type="ECO:0000256" key="2">
    <source>
        <dbReference type="SAM" id="Coils"/>
    </source>
</evidence>
<dbReference type="GO" id="GO:0005886">
    <property type="term" value="C:plasma membrane"/>
    <property type="evidence" value="ECO:0007669"/>
    <property type="project" value="InterPro"/>
</dbReference>
<dbReference type="PANTHER" id="PTHR10264:SF83">
    <property type="entry name" value="BLL5629 PROTEIN"/>
    <property type="match status" value="1"/>
</dbReference>
<evidence type="ECO:0000256" key="1">
    <source>
        <dbReference type="ARBA" id="ARBA00008164"/>
    </source>
</evidence>
<sequence length="248" mass="27298">MGIFRSRSQDFGWSMHQAGQLINDPSQGLWRTSALRSPVARVGHAVLRQRAGEISRMQGREFSRPGDQFRQVDLRRRLIQVHPQSIPTADAMAVTITMALTAATIDPVKFVADSQNPDEEIYLAAQIALREMVIAMPLEDFIGVRIDLEPVLVAAQAAAKNVGVEVSSILLKDLNLPQEYSGALQESIVAKIQAETDLERARNEVKTTRARLASAKVLEQNPILAKIRMIEALPPGSTIEVREGDSKA</sequence>
<accession>Q6M1F1</accession>
<dbReference type="HOGENOM" id="CLU_024949_3_4_11"/>
<dbReference type="KEGG" id="cgb:cg3396"/>
<protein>
    <submittedName>
        <fullName evidence="4">Membrane protease subunits, stomatin/prohibitin homologs</fullName>
    </submittedName>
</protein>
<comment type="similarity">
    <text evidence="1">Belongs to the band 7/mec-2 family.</text>
</comment>
<dbReference type="Gene3D" id="3.30.479.30">
    <property type="entry name" value="Band 7 domain"/>
    <property type="match status" value="1"/>
</dbReference>
<organism evidence="4 5">
    <name type="scientific">Corynebacterium glutamicum (strain ATCC 13032 / DSM 20300 / JCM 1318 / BCRC 11384 / CCUG 27702 / LMG 3730 / NBRC 12168 / NCIMB 10025 / NRRL B-2784 / 534)</name>
    <dbReference type="NCBI Taxonomy" id="196627"/>
    <lineage>
        <taxon>Bacteria</taxon>
        <taxon>Bacillati</taxon>
        <taxon>Actinomycetota</taxon>
        <taxon>Actinomycetes</taxon>
        <taxon>Mycobacteriales</taxon>
        <taxon>Corynebacteriaceae</taxon>
        <taxon>Corynebacterium</taxon>
    </lineage>
</organism>
<dbReference type="STRING" id="196627.cg3396"/>
<dbReference type="BioCyc" id="CORYNE:G18NG-12688-MONOMER"/>
<dbReference type="GeneID" id="1021010"/>
<feature type="domain" description="Band 7" evidence="3">
    <location>
        <begin position="39"/>
        <end position="204"/>
    </location>
</feature>
<dbReference type="eggNOG" id="COG0330">
    <property type="taxonomic scope" value="Bacteria"/>
</dbReference>